<accession>A0A7X6RNU4</accession>
<protein>
    <submittedName>
        <fullName evidence="3">DUF3883 domain-containing protein</fullName>
    </submittedName>
</protein>
<evidence type="ECO:0000313" key="4">
    <source>
        <dbReference type="Proteomes" id="UP000553209"/>
    </source>
</evidence>
<keyword evidence="4" id="KW-1185">Reference proteome</keyword>
<dbReference type="Proteomes" id="UP000553209">
    <property type="component" value="Unassembled WGS sequence"/>
</dbReference>
<evidence type="ECO:0000259" key="2">
    <source>
        <dbReference type="Pfam" id="PF13020"/>
    </source>
</evidence>
<organism evidence="3 4">
    <name type="scientific">Nocardiopsis alborubida</name>
    <dbReference type="NCBI Taxonomy" id="146802"/>
    <lineage>
        <taxon>Bacteria</taxon>
        <taxon>Bacillati</taxon>
        <taxon>Actinomycetota</taxon>
        <taxon>Actinomycetes</taxon>
        <taxon>Streptosporangiales</taxon>
        <taxon>Nocardiopsidaceae</taxon>
        <taxon>Nocardiopsis</taxon>
    </lineage>
</organism>
<dbReference type="EMBL" id="JAAXPG010000003">
    <property type="protein sequence ID" value="NKY97059.1"/>
    <property type="molecule type" value="Genomic_DNA"/>
</dbReference>
<gene>
    <name evidence="3" type="ORF">HGB44_05125</name>
</gene>
<evidence type="ECO:0000313" key="3">
    <source>
        <dbReference type="EMBL" id="NKY97059.1"/>
    </source>
</evidence>
<name>A0A7X6RNU4_9ACTN</name>
<feature type="region of interest" description="Disordered" evidence="1">
    <location>
        <begin position="331"/>
        <end position="352"/>
    </location>
</feature>
<reference evidence="3 4" key="1">
    <citation type="submission" date="2020-04" db="EMBL/GenBank/DDBJ databases">
        <title>MicrobeNet Type strains.</title>
        <authorList>
            <person name="Nicholson A.C."/>
        </authorList>
    </citation>
    <scope>NUCLEOTIDE SEQUENCE [LARGE SCALE GENOMIC DNA]</scope>
    <source>
        <strain evidence="3 4">ATCC 23612</strain>
    </source>
</reference>
<proteinExistence type="predicted"/>
<dbReference type="RefSeq" id="WP_061082842.1">
    <property type="nucleotide sequence ID" value="NZ_JAAXPG010000003.1"/>
</dbReference>
<dbReference type="Pfam" id="PF13020">
    <property type="entry name" value="NOV_C"/>
    <property type="match status" value="1"/>
</dbReference>
<dbReference type="InterPro" id="IPR024975">
    <property type="entry name" value="NOV_C"/>
</dbReference>
<dbReference type="AlphaFoldDB" id="A0A7X6RNU4"/>
<comment type="caution">
    <text evidence="3">The sequence shown here is derived from an EMBL/GenBank/DDBJ whole genome shotgun (WGS) entry which is preliminary data.</text>
</comment>
<feature type="domain" description="Protein NO VEIN C-terminal" evidence="2">
    <location>
        <begin position="359"/>
        <end position="424"/>
    </location>
</feature>
<evidence type="ECO:0000256" key="1">
    <source>
        <dbReference type="SAM" id="MobiDB-lite"/>
    </source>
</evidence>
<sequence length="471" mass="51693">MQTTTPHLLLATPTYTRGFVPEDLATYAELSEAGWSRVGLFDDHGAGPDAYMAHHPTPWGGRTLTPLYRTDRAHTAQDKEQPRLFRGPDTVALDVAEEVLHSQQPAVVLAGRTAPCCGRLHHLAITSSAGTVLFDKTFSAYDGPDDTPHPWGCAGRHQPGEGTFTRWATTVHSLLRYHHTTPEPHPLANTEERRGRTLRRSCLIVWGPQALHAVMGELASTHGQESHGRKVDVDWGLDHLRVLDLQAIDLLWHEADELGVSHLMHLDAPSPAQECELILDHAHYLAKNPQVGLHGGPLQRRPGFRIGPADSTVLPSTSLTLLQTEQHIAPTPADSAALSGAGAPRQQDPRKRKAVELHAEEVAIAHYQSQGWQVLERGRPGRPYDLLCVRGDEVKHVEVKGLTGSAVNVGLTANEKHHAQTFPDIDLFVVHGIGVSDTYEAAGGTPLVYENWTPREADLTPTAYQYRLPRV</sequence>